<feature type="domain" description="Glycoside hydrolase family 65 C-terminal" evidence="7">
    <location>
        <begin position="694"/>
        <end position="756"/>
    </location>
</feature>
<comment type="similarity">
    <text evidence="1">Belongs to the glycosyl hydrolase 65 family.</text>
</comment>
<feature type="binding site" evidence="5">
    <location>
        <begin position="596"/>
        <end position="597"/>
    </location>
    <ligand>
        <name>substrate</name>
    </ligand>
</feature>
<evidence type="ECO:0000313" key="10">
    <source>
        <dbReference type="Proteomes" id="UP000657177"/>
    </source>
</evidence>
<gene>
    <name evidence="9" type="ORF">G5B42_11290</name>
</gene>
<dbReference type="PANTHER" id="PTHR11051">
    <property type="entry name" value="GLYCOSYL HYDROLASE-RELATED"/>
    <property type="match status" value="1"/>
</dbReference>
<proteinExistence type="inferred from homology"/>
<dbReference type="SUPFAM" id="SSF74650">
    <property type="entry name" value="Galactose mutarotase-like"/>
    <property type="match status" value="1"/>
</dbReference>
<dbReference type="PIRSF" id="PIRSF036289">
    <property type="entry name" value="Glycosyl_hydrolase_malt_phosph"/>
    <property type="match status" value="1"/>
</dbReference>
<dbReference type="InterPro" id="IPR005196">
    <property type="entry name" value="Glyco_hydro_65_N"/>
</dbReference>
<reference evidence="9" key="1">
    <citation type="submission" date="2020-06" db="EMBL/GenBank/DDBJ databases">
        <title>Novel chitinolytic bacterium.</title>
        <authorList>
            <person name="Ungkulpasvich U."/>
            <person name="Kosugi A."/>
            <person name="Uke A."/>
        </authorList>
    </citation>
    <scope>NUCLEOTIDE SEQUENCE</scope>
    <source>
        <strain evidence="9">UUS1-1</strain>
    </source>
</reference>
<dbReference type="InterPro" id="IPR012341">
    <property type="entry name" value="6hp_glycosidase-like_sf"/>
</dbReference>
<evidence type="ECO:0000259" key="6">
    <source>
        <dbReference type="Pfam" id="PF03632"/>
    </source>
</evidence>
<dbReference type="InterPro" id="IPR008928">
    <property type="entry name" value="6-hairpin_glycosidase_sf"/>
</dbReference>
<evidence type="ECO:0000256" key="5">
    <source>
        <dbReference type="PIRSR" id="PIRSR036289-51"/>
    </source>
</evidence>
<feature type="domain" description="Glycoside hydrolase family 65 N-terminal" evidence="8">
    <location>
        <begin position="11"/>
        <end position="244"/>
    </location>
</feature>
<dbReference type="EMBL" id="JAAKDE010000057">
    <property type="protein sequence ID" value="MBA2134110.1"/>
    <property type="molecule type" value="Genomic_DNA"/>
</dbReference>
<evidence type="ECO:0000313" key="9">
    <source>
        <dbReference type="EMBL" id="MBA2134110.1"/>
    </source>
</evidence>
<dbReference type="AlphaFoldDB" id="A0A8J6I1Q0"/>
<dbReference type="InterPro" id="IPR005194">
    <property type="entry name" value="Glyco_hydro_65_C"/>
</dbReference>
<dbReference type="GO" id="GO:0030246">
    <property type="term" value="F:carbohydrate binding"/>
    <property type="evidence" value="ECO:0007669"/>
    <property type="project" value="InterPro"/>
</dbReference>
<evidence type="ECO:0000256" key="2">
    <source>
        <dbReference type="ARBA" id="ARBA00022676"/>
    </source>
</evidence>
<dbReference type="InterPro" id="IPR017045">
    <property type="entry name" value="Malt_Pase/Glycosyl_Hdrlase"/>
</dbReference>
<protein>
    <submittedName>
        <fullName evidence="9">Glycoside hydrolase family 65 protein</fullName>
    </submittedName>
</protein>
<dbReference type="Proteomes" id="UP000657177">
    <property type="component" value="Unassembled WGS sequence"/>
</dbReference>
<keyword evidence="9" id="KW-0378">Hydrolase</keyword>
<evidence type="ECO:0000259" key="8">
    <source>
        <dbReference type="Pfam" id="PF03636"/>
    </source>
</evidence>
<feature type="active site" description="Proton donor" evidence="4">
    <location>
        <position position="487"/>
    </location>
</feature>
<dbReference type="GO" id="GO:0004553">
    <property type="term" value="F:hydrolase activity, hydrolyzing O-glycosyl compounds"/>
    <property type="evidence" value="ECO:0007669"/>
    <property type="project" value="TreeGrafter"/>
</dbReference>
<evidence type="ECO:0000256" key="4">
    <source>
        <dbReference type="PIRSR" id="PIRSR036289-50"/>
    </source>
</evidence>
<dbReference type="GO" id="GO:0005975">
    <property type="term" value="P:carbohydrate metabolic process"/>
    <property type="evidence" value="ECO:0007669"/>
    <property type="project" value="InterPro"/>
</dbReference>
<dbReference type="Gene3D" id="2.70.98.40">
    <property type="entry name" value="Glycoside hydrolase, family 65, N-terminal domain"/>
    <property type="match status" value="1"/>
</dbReference>
<evidence type="ECO:0000256" key="3">
    <source>
        <dbReference type="ARBA" id="ARBA00022679"/>
    </source>
</evidence>
<keyword evidence="10" id="KW-1185">Reference proteome</keyword>
<keyword evidence="3" id="KW-0808">Transferase</keyword>
<sequence length="773" mass="88125">MKNVLTWIIQEEQFAPEQMQYYETIFTLGNGYLGTRGTLEENYRLRKPGTYIAGLFDEAPNEVTELPNAPDWVSIELELAGERFDLEKGNILAYQRSLDLKQGILRRDLRWESPQGRITKLSYQRFVSMKDQHLMGIRVSITPENYNGTIKVVSVLNGQVTNEGTQHFKAVEECTFGERGIYLINETYQSEHILAMAASHQVKGKLINENFFNRRRLVGYQAQLAGETDQTLIFDKLVTIYTSRDLDGPVPATHLEKMEKVKALALGENLGAAIQGFDTHLAAHVQAWADLWLKADILIEGDDFAQKAIRFANFHLIQMAPKHDYRVSIAAKGLTGEGYRGHVFWDTEIFMLPFFIYTFPEVARNLLMYRYHTLPGALKKAKENGYEGAMYAWESADTGEETTPKYGGLDLKTRKPVRIWCGELEQHISADVPYAVWHYYQATGDWDFLVNYGAEIICQTARFWASRAEYAPEDDCYEINNVMGPDEYSEFVNNNYFTNAMAQWTLRKGLEVYALLEEKGKAEALTAKIGLKKEELANWRIVAEKMRLRRINDLVLLQFDGFLQQKEVDLSAYRHNPDAFFKDFSWEQITSTQVLKQPDVIMLLYLLGDQYTLEEKIANWEFYEPKTLHHSSLGPAIHAVFATEIGQNEAAYRYFLDAAEIDLNNKLRNSEAGLHAATQGGIWQAVVNGFGGVRLKDGGLQIAPSLPEHWKKVSFHLIYQAVPLRITVTNEQVELEVLVKEFRPLTIGLCGRTITLTPEQASLRVPMPKAGLS</sequence>
<dbReference type="RefSeq" id="WP_181340569.1">
    <property type="nucleotide sequence ID" value="NZ_JAAKDE010000057.1"/>
</dbReference>
<dbReference type="PANTHER" id="PTHR11051:SF8">
    <property type="entry name" value="PROTEIN-GLUCOSYLGALACTOSYLHYDROXYLYSINE GLUCOSIDASE"/>
    <property type="match status" value="1"/>
</dbReference>
<evidence type="ECO:0000259" key="7">
    <source>
        <dbReference type="Pfam" id="PF03633"/>
    </source>
</evidence>
<comment type="caution">
    <text evidence="9">The sequence shown here is derived from an EMBL/GenBank/DDBJ whole genome shotgun (WGS) entry which is preliminary data.</text>
</comment>
<dbReference type="InterPro" id="IPR037018">
    <property type="entry name" value="GH65_N"/>
</dbReference>
<name>A0A8J6I1Q0_9FIRM</name>
<dbReference type="SUPFAM" id="SSF48208">
    <property type="entry name" value="Six-hairpin glycosidases"/>
    <property type="match status" value="1"/>
</dbReference>
<organism evidence="9 10">
    <name type="scientific">Capillibacterium thermochitinicola</name>
    <dbReference type="NCBI Taxonomy" id="2699427"/>
    <lineage>
        <taxon>Bacteria</taxon>
        <taxon>Bacillati</taxon>
        <taxon>Bacillota</taxon>
        <taxon>Capillibacterium</taxon>
    </lineage>
</organism>
<feature type="binding site" evidence="5">
    <location>
        <begin position="345"/>
        <end position="346"/>
    </location>
    <ligand>
        <name>substrate</name>
    </ligand>
</feature>
<accession>A0A8J6I1Q0</accession>
<dbReference type="Gene3D" id="1.50.10.10">
    <property type="match status" value="1"/>
</dbReference>
<dbReference type="Pfam" id="PF03632">
    <property type="entry name" value="Glyco_hydro_65m"/>
    <property type="match status" value="1"/>
</dbReference>
<dbReference type="InterPro" id="IPR005195">
    <property type="entry name" value="Glyco_hydro_65_M"/>
</dbReference>
<keyword evidence="2" id="KW-0328">Glycosyltransferase</keyword>
<feature type="domain" description="Glycoside hydrolase family 65 central catalytic" evidence="6">
    <location>
        <begin position="310"/>
        <end position="684"/>
    </location>
</feature>
<dbReference type="InterPro" id="IPR011013">
    <property type="entry name" value="Gal_mutarotase_sf_dom"/>
</dbReference>
<evidence type="ECO:0000256" key="1">
    <source>
        <dbReference type="ARBA" id="ARBA00006768"/>
    </source>
</evidence>
<dbReference type="Pfam" id="PF03636">
    <property type="entry name" value="Glyco_hydro_65N"/>
    <property type="match status" value="1"/>
</dbReference>
<dbReference type="Gene3D" id="2.60.420.10">
    <property type="entry name" value="Maltose phosphorylase, domain 3"/>
    <property type="match status" value="1"/>
</dbReference>
<dbReference type="GO" id="GO:0016757">
    <property type="term" value="F:glycosyltransferase activity"/>
    <property type="evidence" value="ECO:0007669"/>
    <property type="project" value="UniProtKB-KW"/>
</dbReference>
<dbReference type="Pfam" id="PF03633">
    <property type="entry name" value="Glyco_hydro_65C"/>
    <property type="match status" value="1"/>
</dbReference>